<keyword evidence="2" id="KW-1185">Reference proteome</keyword>
<evidence type="ECO:0000313" key="1">
    <source>
        <dbReference type="EMBL" id="AWR95567.1"/>
    </source>
</evidence>
<gene>
    <name evidence="1" type="ORF">DFR85_14185</name>
</gene>
<name>A0A2U9IHP5_9CREN</name>
<accession>A0A2U9IHP5</accession>
<dbReference type="EMBL" id="CP029289">
    <property type="protein sequence ID" value="AWR95567.1"/>
    <property type="molecule type" value="Genomic_DNA"/>
</dbReference>
<dbReference type="GeneID" id="36833327"/>
<dbReference type="AlphaFoldDB" id="A0A2U9IHP5"/>
<protein>
    <recommendedName>
        <fullName evidence="3">Nucleotidyltransferase</fullName>
    </recommendedName>
</protein>
<proteinExistence type="predicted"/>
<reference evidence="1 2" key="1">
    <citation type="submission" date="2018-05" db="EMBL/GenBank/DDBJ databases">
        <title>Complete Genome Sequences of Extremely Thermoacidophilic, Metal-Mobilizing Type-Strain Members of the Archaeal Family Sulfolobaceae: Acidianus brierleyi DSM-1651T, Acidianus sulfidivorans DSM-18786T, Metallosphaera hakonensis DSM-7519T, and Metallosphaera prunae DSM-10039T.</title>
        <authorList>
            <person name="Counts J.A."/>
            <person name="Kelly R.M."/>
        </authorList>
    </citation>
    <scope>NUCLEOTIDE SEQUENCE [LARGE SCALE GENOMIC DNA]</scope>
    <source>
        <strain evidence="1 2">DSM 1651</strain>
    </source>
</reference>
<dbReference type="Proteomes" id="UP000248044">
    <property type="component" value="Chromosome"/>
</dbReference>
<dbReference type="KEGG" id="abri:DFR85_14185"/>
<evidence type="ECO:0008006" key="3">
    <source>
        <dbReference type="Google" id="ProtNLM"/>
    </source>
</evidence>
<evidence type="ECO:0000313" key="2">
    <source>
        <dbReference type="Proteomes" id="UP000248044"/>
    </source>
</evidence>
<sequence>MSNISPTGISEKKISFEEIISEYLKIWKNIYNELEKNNIKALIYGSVAIYYKLSNLPEAIDLIKSNRKNGPQDLNVIVPLKFREKFKEILMKMEFTPYYHLEVTMGNLASMFLYNQFTIKVYYMDKAEFNHDVDIDWNQEFSLSLTDLLLTKLQIHYPTDKDSADIAAILLKYDEIDKEKICIQTSKDWGFWKDAVDNLNNARTYVSRLQSKSEKLKNIITASLKLYGLVNNYPKPNNWKPLNDEKYWRDF</sequence>
<dbReference type="RefSeq" id="WP_110271445.1">
    <property type="nucleotide sequence ID" value="NZ_CP029289.2"/>
</dbReference>
<organism evidence="1 2">
    <name type="scientific">Acidianus brierleyi</name>
    <dbReference type="NCBI Taxonomy" id="41673"/>
    <lineage>
        <taxon>Archaea</taxon>
        <taxon>Thermoproteota</taxon>
        <taxon>Thermoprotei</taxon>
        <taxon>Sulfolobales</taxon>
        <taxon>Sulfolobaceae</taxon>
        <taxon>Acidianus</taxon>
    </lineage>
</organism>
<dbReference type="OrthoDB" id="41842at2157"/>